<dbReference type="InterPro" id="IPR036663">
    <property type="entry name" value="Fumarylacetoacetase_C_sf"/>
</dbReference>
<dbReference type="Gene3D" id="3.90.850.10">
    <property type="entry name" value="Fumarylacetoacetase-like, C-terminal domain"/>
    <property type="match status" value="1"/>
</dbReference>
<sequence>MTITKGVDLEIVEYLYSAEKERREVVKVTDRYPELSFSDAYSIQDKLIQRREQDGSRKIGLKLGLTSRAKQQMMGVHEAIYGYLTDDMLALEWEHLDFTQFIHPKAEPEIAFFIDKDLEGTNVTAEDVLEVTKFVAPAIEIIDSRYLNFKFTLADVIADNCSSSKFLIGSKWMSPRDLDLGQLGMVMSKNGQVVQTGSSAAVLGHPATSVAWAVNKLGEVGKGIQKGDVILSGAVSEAIAFEPNDNVLVHFAELGSVSFTCKSST</sequence>
<dbReference type="InterPro" id="IPR050772">
    <property type="entry name" value="Hydratase-Decarb/MhpD_sf"/>
</dbReference>
<organism evidence="3 4">
    <name type="scientific">Mesobacillus selenatarsenatis (strain DSM 18680 / JCM 14380 / FERM P-15431 / SF-1)</name>
    <dbReference type="NCBI Taxonomy" id="1321606"/>
    <lineage>
        <taxon>Bacteria</taxon>
        <taxon>Bacillati</taxon>
        <taxon>Bacillota</taxon>
        <taxon>Bacilli</taxon>
        <taxon>Bacillales</taxon>
        <taxon>Bacillaceae</taxon>
        <taxon>Mesobacillus</taxon>
    </lineage>
</organism>
<dbReference type="PANTHER" id="PTHR30143:SF0">
    <property type="entry name" value="2-KETO-4-PENTENOATE HYDRATASE"/>
    <property type="match status" value="1"/>
</dbReference>
<dbReference type="RefSeq" id="WP_041965095.1">
    <property type="nucleotide sequence ID" value="NZ_BASE01000028.1"/>
</dbReference>
<dbReference type="GO" id="GO:0008684">
    <property type="term" value="F:2-oxopent-4-enoate hydratase activity"/>
    <property type="evidence" value="ECO:0007669"/>
    <property type="project" value="TreeGrafter"/>
</dbReference>
<evidence type="ECO:0000259" key="2">
    <source>
        <dbReference type="Pfam" id="PF01557"/>
    </source>
</evidence>
<dbReference type="OrthoDB" id="9792137at2"/>
<dbReference type="STRING" id="1321606.SAMD00020551_1378"/>
<dbReference type="EMBL" id="BASE01000028">
    <property type="protein sequence ID" value="GAM13240.1"/>
    <property type="molecule type" value="Genomic_DNA"/>
</dbReference>
<reference evidence="3 4" key="1">
    <citation type="submission" date="2013-06" db="EMBL/GenBank/DDBJ databases">
        <title>Whole genome shotgun sequence of Bacillus selenatarsenatis SF-1.</title>
        <authorList>
            <person name="Kuroda M."/>
            <person name="Sei K."/>
            <person name="Yamashita M."/>
            <person name="Ike M."/>
        </authorList>
    </citation>
    <scope>NUCLEOTIDE SEQUENCE [LARGE SCALE GENOMIC DNA]</scope>
    <source>
        <strain evidence="3 4">SF-1</strain>
    </source>
</reference>
<dbReference type="EC" id="4.1.1.77" evidence="3"/>
<protein>
    <submittedName>
        <fullName evidence="3">4-oxalocrotonate decarboxylase</fullName>
        <ecNumber evidence="3">4.1.1.77</ecNumber>
    </submittedName>
</protein>
<dbReference type="AlphaFoldDB" id="A0A0A8WZS2"/>
<dbReference type="Pfam" id="PF01557">
    <property type="entry name" value="FAA_hydrolase"/>
    <property type="match status" value="1"/>
</dbReference>
<dbReference type="GO" id="GO:0047437">
    <property type="term" value="F:4-oxalocrotonate decarboxylase activity"/>
    <property type="evidence" value="ECO:0007669"/>
    <property type="project" value="UniProtKB-EC"/>
</dbReference>
<dbReference type="Proteomes" id="UP000031014">
    <property type="component" value="Unassembled WGS sequence"/>
</dbReference>
<keyword evidence="4" id="KW-1185">Reference proteome</keyword>
<evidence type="ECO:0000313" key="3">
    <source>
        <dbReference type="EMBL" id="GAM13240.1"/>
    </source>
</evidence>
<dbReference type="InterPro" id="IPR011234">
    <property type="entry name" value="Fumarylacetoacetase-like_C"/>
</dbReference>
<dbReference type="GO" id="GO:0005737">
    <property type="term" value="C:cytoplasm"/>
    <property type="evidence" value="ECO:0007669"/>
    <property type="project" value="TreeGrafter"/>
</dbReference>
<proteinExistence type="predicted"/>
<name>A0A0A8WZS2_MESS1</name>
<comment type="caution">
    <text evidence="3">The sequence shown here is derived from an EMBL/GenBank/DDBJ whole genome shotgun (WGS) entry which is preliminary data.</text>
</comment>
<keyword evidence="1 3" id="KW-0456">Lyase</keyword>
<feature type="domain" description="Fumarylacetoacetase-like C-terminal" evidence="2">
    <location>
        <begin position="104"/>
        <end position="258"/>
    </location>
</feature>
<evidence type="ECO:0000256" key="1">
    <source>
        <dbReference type="ARBA" id="ARBA00023239"/>
    </source>
</evidence>
<evidence type="ECO:0000313" key="4">
    <source>
        <dbReference type="Proteomes" id="UP000031014"/>
    </source>
</evidence>
<accession>A0A0A8WZS2</accession>
<dbReference type="SUPFAM" id="SSF56529">
    <property type="entry name" value="FAH"/>
    <property type="match status" value="1"/>
</dbReference>
<gene>
    <name evidence="3" type="ORF">SAMD00020551_1378</name>
</gene>
<dbReference type="PANTHER" id="PTHR30143">
    <property type="entry name" value="ACID HYDRATASE"/>
    <property type="match status" value="1"/>
</dbReference>